<dbReference type="GO" id="GO:0015421">
    <property type="term" value="F:ABC-type oligopeptide transporter activity"/>
    <property type="evidence" value="ECO:0007669"/>
    <property type="project" value="TreeGrafter"/>
</dbReference>
<dbReference type="Gene3D" id="3.40.50.300">
    <property type="entry name" value="P-loop containing nucleotide triphosphate hydrolases"/>
    <property type="match status" value="1"/>
</dbReference>
<sequence length="93" mass="10274">MKDAPESLLLDEATSALDSESEALIQKSLETLMKNRTSIVIAHRLSTIAKLDRIIVLENGRIVEDGSHDQLLAKKRGVYAKLWARQSGGSIEE</sequence>
<protein>
    <recommendedName>
        <fullName evidence="3">ABC transporter ATP-binding protein</fullName>
    </recommendedName>
</protein>
<dbReference type="PANTHER" id="PTHR43394">
    <property type="entry name" value="ATP-DEPENDENT PERMEASE MDL1, MITOCHONDRIAL"/>
    <property type="match status" value="1"/>
</dbReference>
<proteinExistence type="predicted"/>
<dbReference type="SUPFAM" id="SSF52540">
    <property type="entry name" value="P-loop containing nucleoside triphosphate hydrolases"/>
    <property type="match status" value="1"/>
</dbReference>
<name>A0A8F1MBJ4_9BACT</name>
<organism evidence="1 2">
    <name type="scientific">Candidatus Minimicrobia naudis</name>
    <dbReference type="NCBI Taxonomy" id="2841263"/>
    <lineage>
        <taxon>Bacteria</taxon>
        <taxon>Candidatus Saccharimonadota</taxon>
        <taxon>Candidatus Saccharimonadota incertae sedis</taxon>
        <taxon>Candidatus Minimicrobia</taxon>
    </lineage>
</organism>
<gene>
    <name evidence="1" type="ORF">KOY48_04165</name>
</gene>
<reference evidence="1" key="1">
    <citation type="submission" date="2021-06" db="EMBL/GenBank/DDBJ databases">
        <title>An adapted protocol for Saccharibacteria cultivation: two new species join this phylum of Candidate Phyla Radiations.</title>
        <authorList>
            <person name="Ibrahim A."/>
            <person name="Maatouk M."/>
            <person name="Zgheib R."/>
            <person name="Haddad G."/>
            <person name="Bou Khalil J."/>
            <person name="Raoult D."/>
            <person name="Bittar F."/>
        </authorList>
    </citation>
    <scope>NUCLEOTIDE SEQUENCE</scope>
    <source>
        <strain evidence="1">IHU1</strain>
    </source>
</reference>
<evidence type="ECO:0000313" key="1">
    <source>
        <dbReference type="EMBL" id="QWQ32060.1"/>
    </source>
</evidence>
<keyword evidence="2" id="KW-1185">Reference proteome</keyword>
<dbReference type="GO" id="GO:0090374">
    <property type="term" value="P:oligopeptide export from mitochondrion"/>
    <property type="evidence" value="ECO:0007669"/>
    <property type="project" value="TreeGrafter"/>
</dbReference>
<evidence type="ECO:0008006" key="3">
    <source>
        <dbReference type="Google" id="ProtNLM"/>
    </source>
</evidence>
<dbReference type="PANTHER" id="PTHR43394:SF1">
    <property type="entry name" value="ATP-BINDING CASSETTE SUB-FAMILY B MEMBER 10, MITOCHONDRIAL"/>
    <property type="match status" value="1"/>
</dbReference>
<dbReference type="Proteomes" id="UP000679129">
    <property type="component" value="Chromosome"/>
</dbReference>
<dbReference type="AlphaFoldDB" id="A0A8F1MBJ4"/>
<evidence type="ECO:0000313" key="2">
    <source>
        <dbReference type="Proteomes" id="UP000679129"/>
    </source>
</evidence>
<dbReference type="EMBL" id="CP076460">
    <property type="protein sequence ID" value="QWQ32060.1"/>
    <property type="molecule type" value="Genomic_DNA"/>
</dbReference>
<accession>A0A8F1MBJ4</accession>
<dbReference type="KEGG" id="mnd:KOY48_04165"/>
<dbReference type="InterPro" id="IPR027417">
    <property type="entry name" value="P-loop_NTPase"/>
</dbReference>
<dbReference type="InterPro" id="IPR039421">
    <property type="entry name" value="Type_1_exporter"/>
</dbReference>